<evidence type="ECO:0000313" key="3">
    <source>
        <dbReference type="EMBL" id="GCE14249.1"/>
    </source>
</evidence>
<sequence>MTIQASDTFARGNQSGWGTASDGETWTETGVGTLSISANSGLISSLATDTHVQLGSKTLTDQDVSARVAIANSGDVVGVQARFSAGGGNTTTYKFLYYGGGVHLNKANAGTNTQMTTATFTMVVATHYWMRLRCIGTSLYGRVWQDGTMEPTTWTTTTTDSSVLSGGFAVLANGNTASGISIDNFIADDLIVPVSSPQNTTVIATGRDGKTSATGRDGKATARGH</sequence>
<feature type="region of interest" description="Disordered" evidence="1">
    <location>
        <begin position="202"/>
        <end position="225"/>
    </location>
</feature>
<proteinExistence type="predicted"/>
<organism evidence="2 4">
    <name type="scientific">Tengunoibacter tsumagoiensis</name>
    <dbReference type="NCBI Taxonomy" id="2014871"/>
    <lineage>
        <taxon>Bacteria</taxon>
        <taxon>Bacillati</taxon>
        <taxon>Chloroflexota</taxon>
        <taxon>Ktedonobacteria</taxon>
        <taxon>Ktedonobacterales</taxon>
        <taxon>Dictyobacteraceae</taxon>
        <taxon>Tengunoibacter</taxon>
    </lineage>
</organism>
<name>A0A402A5A5_9CHLR</name>
<evidence type="ECO:0000256" key="1">
    <source>
        <dbReference type="SAM" id="MobiDB-lite"/>
    </source>
</evidence>
<keyword evidence="4" id="KW-1185">Reference proteome</keyword>
<dbReference type="OrthoDB" id="148222at2"/>
<accession>A0A402A5A5</accession>
<dbReference type="EMBL" id="BIFR01000001">
    <property type="protein sequence ID" value="GCE14195.1"/>
    <property type="molecule type" value="Genomic_DNA"/>
</dbReference>
<gene>
    <name evidence="2" type="ORF">KTT_40540</name>
    <name evidence="3" type="ORF">KTT_41080</name>
</gene>
<dbReference type="RefSeq" id="WP_126581664.1">
    <property type="nucleotide sequence ID" value="NZ_BIFR01000001.1"/>
</dbReference>
<protein>
    <recommendedName>
        <fullName evidence="5">3-keto-disaccharide hydrolase domain-containing protein</fullName>
    </recommendedName>
</protein>
<dbReference type="Gene3D" id="2.60.120.560">
    <property type="entry name" value="Exo-inulinase, domain 1"/>
    <property type="match status" value="1"/>
</dbReference>
<evidence type="ECO:0008006" key="5">
    <source>
        <dbReference type="Google" id="ProtNLM"/>
    </source>
</evidence>
<comment type="caution">
    <text evidence="2">The sequence shown here is derived from an EMBL/GenBank/DDBJ whole genome shotgun (WGS) entry which is preliminary data.</text>
</comment>
<reference evidence="4" key="1">
    <citation type="submission" date="2018-12" db="EMBL/GenBank/DDBJ databases">
        <title>Tengunoibacter tsumagoiensis gen. nov., sp. nov., Dictyobacter kobayashii sp. nov., D. alpinus sp. nov., and D. joshuensis sp. nov. and description of Dictyobacteraceae fam. nov. within the order Ktedonobacterales isolated from Tengu-no-mugimeshi.</title>
        <authorList>
            <person name="Wang C.M."/>
            <person name="Zheng Y."/>
            <person name="Sakai Y."/>
            <person name="Toyoda A."/>
            <person name="Minakuchi Y."/>
            <person name="Abe K."/>
            <person name="Yokota A."/>
            <person name="Yabe S."/>
        </authorList>
    </citation>
    <scope>NUCLEOTIDE SEQUENCE [LARGE SCALE GENOMIC DNA]</scope>
    <source>
        <strain evidence="4">Uno3</strain>
    </source>
</reference>
<feature type="compositionally biased region" description="Basic and acidic residues" evidence="1">
    <location>
        <begin position="216"/>
        <end position="225"/>
    </location>
</feature>
<evidence type="ECO:0000313" key="2">
    <source>
        <dbReference type="EMBL" id="GCE14195.1"/>
    </source>
</evidence>
<feature type="region of interest" description="Disordered" evidence="1">
    <location>
        <begin position="1"/>
        <end position="24"/>
    </location>
</feature>
<dbReference type="EMBL" id="BIFR01000001">
    <property type="protein sequence ID" value="GCE14249.1"/>
    <property type="molecule type" value="Genomic_DNA"/>
</dbReference>
<evidence type="ECO:0000313" key="4">
    <source>
        <dbReference type="Proteomes" id="UP000287352"/>
    </source>
</evidence>
<dbReference type="AlphaFoldDB" id="A0A402A5A5"/>
<reference evidence="2" key="2">
    <citation type="journal article" date="2019" name="Int. J. Syst. Evol. Microbiol.">
        <title>Tengunoibacter tsumagoiensis gen. nov., sp. nov., Dictyobacter kobayashii sp. nov., Dictyobacter alpinus sp. nov., and description of Dictyobacteraceae fam. nov. within the order Ktedonobacterales isolated from Tengu-no-mugimeshi, a soil-like granular mass of micro-organisms, and emended descriptions of the genera Ktedonobacter and Dictyobacter.</title>
        <authorList>
            <person name="Wang C."/>
            <person name="Zheng Y."/>
            <person name="Sakai Y."/>
            <person name="Toyoda A."/>
            <person name="Minakuchi Y."/>
            <person name="Abe K."/>
            <person name="Yokota A."/>
            <person name="Yabe S."/>
        </authorList>
    </citation>
    <scope>NUCLEOTIDE SEQUENCE</scope>
    <source>
        <strain evidence="2">Uno3</strain>
    </source>
</reference>
<dbReference type="Proteomes" id="UP000287352">
    <property type="component" value="Unassembled WGS sequence"/>
</dbReference>